<dbReference type="Gene3D" id="1.10.630.10">
    <property type="entry name" value="Cytochrome P450"/>
    <property type="match status" value="1"/>
</dbReference>
<evidence type="ECO:0000256" key="1">
    <source>
        <dbReference type="ARBA" id="ARBA00001971"/>
    </source>
</evidence>
<evidence type="ECO:0000256" key="8">
    <source>
        <dbReference type="RuleBase" id="RU000461"/>
    </source>
</evidence>
<dbReference type="CDD" id="cd11041">
    <property type="entry name" value="CYP503A1-like"/>
    <property type="match status" value="1"/>
</dbReference>
<keyword evidence="3 7" id="KW-0479">Metal-binding</keyword>
<evidence type="ECO:0000313" key="10">
    <source>
        <dbReference type="Proteomes" id="UP000297245"/>
    </source>
</evidence>
<accession>A0A4S8LZX7</accession>
<dbReference type="Proteomes" id="UP000297245">
    <property type="component" value="Unassembled WGS sequence"/>
</dbReference>
<dbReference type="PANTHER" id="PTHR46206:SF1">
    <property type="entry name" value="P450, PUTATIVE (EUROFUNG)-RELATED"/>
    <property type="match status" value="1"/>
</dbReference>
<dbReference type="Pfam" id="PF00067">
    <property type="entry name" value="p450"/>
    <property type="match status" value="1"/>
</dbReference>
<reference evidence="9 10" key="1">
    <citation type="journal article" date="2019" name="Nat. Ecol. Evol.">
        <title>Megaphylogeny resolves global patterns of mushroom evolution.</title>
        <authorList>
            <person name="Varga T."/>
            <person name="Krizsan K."/>
            <person name="Foldi C."/>
            <person name="Dima B."/>
            <person name="Sanchez-Garcia M."/>
            <person name="Sanchez-Ramirez S."/>
            <person name="Szollosi G.J."/>
            <person name="Szarkandi J.G."/>
            <person name="Papp V."/>
            <person name="Albert L."/>
            <person name="Andreopoulos W."/>
            <person name="Angelini C."/>
            <person name="Antonin V."/>
            <person name="Barry K.W."/>
            <person name="Bougher N.L."/>
            <person name="Buchanan P."/>
            <person name="Buyck B."/>
            <person name="Bense V."/>
            <person name="Catcheside P."/>
            <person name="Chovatia M."/>
            <person name="Cooper J."/>
            <person name="Damon W."/>
            <person name="Desjardin D."/>
            <person name="Finy P."/>
            <person name="Geml J."/>
            <person name="Haridas S."/>
            <person name="Hughes K."/>
            <person name="Justo A."/>
            <person name="Karasinski D."/>
            <person name="Kautmanova I."/>
            <person name="Kiss B."/>
            <person name="Kocsube S."/>
            <person name="Kotiranta H."/>
            <person name="LaButti K.M."/>
            <person name="Lechner B.E."/>
            <person name="Liimatainen K."/>
            <person name="Lipzen A."/>
            <person name="Lukacs Z."/>
            <person name="Mihaltcheva S."/>
            <person name="Morgado L.N."/>
            <person name="Niskanen T."/>
            <person name="Noordeloos M.E."/>
            <person name="Ohm R.A."/>
            <person name="Ortiz-Santana B."/>
            <person name="Ovrebo C."/>
            <person name="Racz N."/>
            <person name="Riley R."/>
            <person name="Savchenko A."/>
            <person name="Shiryaev A."/>
            <person name="Soop K."/>
            <person name="Spirin V."/>
            <person name="Szebenyi C."/>
            <person name="Tomsovsky M."/>
            <person name="Tulloss R.E."/>
            <person name="Uehling J."/>
            <person name="Grigoriev I.V."/>
            <person name="Vagvolgyi C."/>
            <person name="Papp T."/>
            <person name="Martin F.M."/>
            <person name="Miettinen O."/>
            <person name="Hibbett D.S."/>
            <person name="Nagy L.G."/>
        </authorList>
    </citation>
    <scope>NUCLEOTIDE SEQUENCE [LARGE SCALE GENOMIC DNA]</scope>
    <source>
        <strain evidence="9 10">CBS 962.96</strain>
    </source>
</reference>
<dbReference type="GO" id="GO:0020037">
    <property type="term" value="F:heme binding"/>
    <property type="evidence" value="ECO:0007669"/>
    <property type="project" value="InterPro"/>
</dbReference>
<proteinExistence type="inferred from homology"/>
<evidence type="ECO:0000256" key="7">
    <source>
        <dbReference type="PIRSR" id="PIRSR602403-1"/>
    </source>
</evidence>
<dbReference type="InterPro" id="IPR036396">
    <property type="entry name" value="Cyt_P450_sf"/>
</dbReference>
<feature type="binding site" description="axial binding residue" evidence="7">
    <location>
        <position position="455"/>
    </location>
    <ligand>
        <name>heme</name>
        <dbReference type="ChEBI" id="CHEBI:30413"/>
    </ligand>
    <ligandPart>
        <name>Fe</name>
        <dbReference type="ChEBI" id="CHEBI:18248"/>
    </ligandPart>
</feature>
<keyword evidence="10" id="KW-1185">Reference proteome</keyword>
<dbReference type="AlphaFoldDB" id="A0A4S8LZX7"/>
<dbReference type="InterPro" id="IPR002403">
    <property type="entry name" value="Cyt_P450_E_grp-IV"/>
</dbReference>
<evidence type="ECO:0000256" key="2">
    <source>
        <dbReference type="ARBA" id="ARBA00010617"/>
    </source>
</evidence>
<dbReference type="OrthoDB" id="1844152at2759"/>
<evidence type="ECO:0000256" key="4">
    <source>
        <dbReference type="ARBA" id="ARBA00023002"/>
    </source>
</evidence>
<evidence type="ECO:0000256" key="5">
    <source>
        <dbReference type="ARBA" id="ARBA00023004"/>
    </source>
</evidence>
<dbReference type="SUPFAM" id="SSF48264">
    <property type="entry name" value="Cytochrome P450"/>
    <property type="match status" value="1"/>
</dbReference>
<comment type="cofactor">
    <cofactor evidence="1 7">
        <name>heme</name>
        <dbReference type="ChEBI" id="CHEBI:30413"/>
    </cofactor>
</comment>
<evidence type="ECO:0000256" key="3">
    <source>
        <dbReference type="ARBA" id="ARBA00022723"/>
    </source>
</evidence>
<dbReference type="PROSITE" id="PS00086">
    <property type="entry name" value="CYTOCHROME_P450"/>
    <property type="match status" value="1"/>
</dbReference>
<sequence length="521" mass="57911">MSLIPTTLLIALAFIVVSFLFSKALRPRSNIPRVGPPGPFGYIYTVFRSILDSDGLVEEGWNRFDGKPFVLPSATGEWIVLGRPEDVELLRRSDDSVFNAPMRAKQLFKPDIMFGDITSNPYHLETIIRSDLTKALKSLVPEMLEEAQLVIPEKIGILDSSESSKDSVTVPLFETMISIVARVSNRAMIGAPGCRNEKFLKRQVSVAEQAIPMGQVLGWFPGGWRKAVWKVFSIVAGSKDEAVKLLTPYVVERIKYAQQDNPQVITDLLLRYAPEEDINQPEKLTVRVVHLNMASIHTSSIFTTHCLFQLARMSPDQIDAIRTEIVDAIQSPEGGRGVCNKNAVDKFYMLDSILKEVGRYQSLFAVGSSRFVLHDTLLSDGTTLIPAGSVVSLAPKPLHKNPKSYADPEVFDPFRFSKLRTRNQQPQEEGSSGMKNSFTALSNDYIVFGIGKHACPGRFFAALKVKVILAEILLNYDLSFPEGTSKYPKPFAFNIFTVPSPFAKLTFTKRKGSFKGLSHSA</sequence>
<protein>
    <submittedName>
        <fullName evidence="9">Cytochrome P450</fullName>
    </submittedName>
</protein>
<keyword evidence="7 8" id="KW-0349">Heme</keyword>
<dbReference type="InterPro" id="IPR017972">
    <property type="entry name" value="Cyt_P450_CS"/>
</dbReference>
<evidence type="ECO:0000256" key="6">
    <source>
        <dbReference type="ARBA" id="ARBA00023033"/>
    </source>
</evidence>
<dbReference type="PANTHER" id="PTHR46206">
    <property type="entry name" value="CYTOCHROME P450"/>
    <property type="match status" value="1"/>
</dbReference>
<dbReference type="EMBL" id="ML179203">
    <property type="protein sequence ID" value="THU95306.1"/>
    <property type="molecule type" value="Genomic_DNA"/>
</dbReference>
<gene>
    <name evidence="9" type="ORF">K435DRAFT_755997</name>
</gene>
<keyword evidence="6 8" id="KW-0503">Monooxygenase</keyword>
<dbReference type="PRINTS" id="PR00465">
    <property type="entry name" value="EP450IV"/>
</dbReference>
<name>A0A4S8LZX7_DENBC</name>
<dbReference type="InterPro" id="IPR001128">
    <property type="entry name" value="Cyt_P450"/>
</dbReference>
<comment type="similarity">
    <text evidence="2 8">Belongs to the cytochrome P450 family.</text>
</comment>
<evidence type="ECO:0000313" key="9">
    <source>
        <dbReference type="EMBL" id="THU95306.1"/>
    </source>
</evidence>
<keyword evidence="5 7" id="KW-0408">Iron</keyword>
<dbReference type="GO" id="GO:0005506">
    <property type="term" value="F:iron ion binding"/>
    <property type="evidence" value="ECO:0007669"/>
    <property type="project" value="InterPro"/>
</dbReference>
<organism evidence="9 10">
    <name type="scientific">Dendrothele bispora (strain CBS 962.96)</name>
    <dbReference type="NCBI Taxonomy" id="1314807"/>
    <lineage>
        <taxon>Eukaryota</taxon>
        <taxon>Fungi</taxon>
        <taxon>Dikarya</taxon>
        <taxon>Basidiomycota</taxon>
        <taxon>Agaricomycotina</taxon>
        <taxon>Agaricomycetes</taxon>
        <taxon>Agaricomycetidae</taxon>
        <taxon>Agaricales</taxon>
        <taxon>Agaricales incertae sedis</taxon>
        <taxon>Dendrothele</taxon>
    </lineage>
</organism>
<dbReference type="GO" id="GO:0004497">
    <property type="term" value="F:monooxygenase activity"/>
    <property type="evidence" value="ECO:0007669"/>
    <property type="project" value="UniProtKB-KW"/>
</dbReference>
<keyword evidence="4 8" id="KW-0560">Oxidoreductase</keyword>
<dbReference type="GO" id="GO:0016705">
    <property type="term" value="F:oxidoreductase activity, acting on paired donors, with incorporation or reduction of molecular oxygen"/>
    <property type="evidence" value="ECO:0007669"/>
    <property type="project" value="InterPro"/>
</dbReference>